<dbReference type="InterPro" id="IPR002190">
    <property type="entry name" value="MHD_dom"/>
</dbReference>
<organism evidence="3 4">
    <name type="scientific">Exophiala aquamarina CBS 119918</name>
    <dbReference type="NCBI Taxonomy" id="1182545"/>
    <lineage>
        <taxon>Eukaryota</taxon>
        <taxon>Fungi</taxon>
        <taxon>Dikarya</taxon>
        <taxon>Ascomycota</taxon>
        <taxon>Pezizomycotina</taxon>
        <taxon>Eurotiomycetes</taxon>
        <taxon>Chaetothyriomycetidae</taxon>
        <taxon>Chaetothyriales</taxon>
        <taxon>Herpotrichiellaceae</taxon>
        <taxon>Exophiala</taxon>
    </lineage>
</organism>
<gene>
    <name evidence="3" type="ORF">A1O9_06412</name>
</gene>
<feature type="compositionally biased region" description="Basic and acidic residues" evidence="1">
    <location>
        <begin position="7"/>
        <end position="16"/>
    </location>
</feature>
<feature type="domain" description="MAGE" evidence="2">
    <location>
        <begin position="66"/>
        <end position="265"/>
    </location>
</feature>
<feature type="region of interest" description="Disordered" evidence="1">
    <location>
        <begin position="316"/>
        <end position="375"/>
    </location>
</feature>
<dbReference type="InterPro" id="IPR037445">
    <property type="entry name" value="MAGE"/>
</dbReference>
<dbReference type="InterPro" id="IPR041898">
    <property type="entry name" value="MAGE_WH1"/>
</dbReference>
<comment type="caution">
    <text evidence="3">The sequence shown here is derived from an EMBL/GenBank/DDBJ whole genome shotgun (WGS) entry which is preliminary data.</text>
</comment>
<dbReference type="PANTHER" id="PTHR11736:SF14">
    <property type="entry name" value="NSE3 HOMOLOG, SMC5-SMC6 COMPLEX COMPONENT"/>
    <property type="match status" value="1"/>
</dbReference>
<feature type="compositionally biased region" description="Low complexity" evidence="1">
    <location>
        <begin position="35"/>
        <end position="47"/>
    </location>
</feature>
<feature type="compositionally biased region" description="Basic residues" evidence="1">
    <location>
        <begin position="347"/>
        <end position="363"/>
    </location>
</feature>
<dbReference type="InterPro" id="IPR041899">
    <property type="entry name" value="MAGE_WH2"/>
</dbReference>
<feature type="region of interest" description="Disordered" evidence="1">
    <location>
        <begin position="1"/>
        <end position="61"/>
    </location>
</feature>
<dbReference type="Gene3D" id="1.10.10.1200">
    <property type="entry name" value="MAGE homology domain, winged helix WH1 motif"/>
    <property type="match status" value="1"/>
</dbReference>
<evidence type="ECO:0000313" key="4">
    <source>
        <dbReference type="Proteomes" id="UP000027920"/>
    </source>
</evidence>
<dbReference type="GeneID" id="25281329"/>
<protein>
    <recommendedName>
        <fullName evidence="2">MAGE domain-containing protein</fullName>
    </recommendedName>
</protein>
<dbReference type="GO" id="GO:0005634">
    <property type="term" value="C:nucleus"/>
    <property type="evidence" value="ECO:0007669"/>
    <property type="project" value="TreeGrafter"/>
</dbReference>
<dbReference type="Gene3D" id="1.10.10.1210">
    <property type="entry name" value="MAGE homology domain, winged helix WH2 motif"/>
    <property type="match status" value="1"/>
</dbReference>
<evidence type="ECO:0000256" key="1">
    <source>
        <dbReference type="SAM" id="MobiDB-lite"/>
    </source>
</evidence>
<evidence type="ECO:0000313" key="3">
    <source>
        <dbReference type="EMBL" id="KEF58486.1"/>
    </source>
</evidence>
<dbReference type="RefSeq" id="XP_013261076.1">
    <property type="nucleotide sequence ID" value="XM_013405622.1"/>
</dbReference>
<reference evidence="3 4" key="1">
    <citation type="submission" date="2013-03" db="EMBL/GenBank/DDBJ databases">
        <title>The Genome Sequence of Exophiala aquamarina CBS 119918.</title>
        <authorList>
            <consortium name="The Broad Institute Genomics Platform"/>
            <person name="Cuomo C."/>
            <person name="de Hoog S."/>
            <person name="Gorbushina A."/>
            <person name="Walker B."/>
            <person name="Young S.K."/>
            <person name="Zeng Q."/>
            <person name="Gargeya S."/>
            <person name="Fitzgerald M."/>
            <person name="Haas B."/>
            <person name="Abouelleil A."/>
            <person name="Allen A.W."/>
            <person name="Alvarado L."/>
            <person name="Arachchi H.M."/>
            <person name="Berlin A.M."/>
            <person name="Chapman S.B."/>
            <person name="Gainer-Dewar J."/>
            <person name="Goldberg J."/>
            <person name="Griggs A."/>
            <person name="Gujja S."/>
            <person name="Hansen M."/>
            <person name="Howarth C."/>
            <person name="Imamovic A."/>
            <person name="Ireland A."/>
            <person name="Larimer J."/>
            <person name="McCowan C."/>
            <person name="Murphy C."/>
            <person name="Pearson M."/>
            <person name="Poon T.W."/>
            <person name="Priest M."/>
            <person name="Roberts A."/>
            <person name="Saif S."/>
            <person name="Shea T."/>
            <person name="Sisk P."/>
            <person name="Sykes S."/>
            <person name="Wortman J."/>
            <person name="Nusbaum C."/>
            <person name="Birren B."/>
        </authorList>
    </citation>
    <scope>NUCLEOTIDE SEQUENCE [LARGE SCALE GENOMIC DNA]</scope>
    <source>
        <strain evidence="3 4">CBS 119918</strain>
    </source>
</reference>
<dbReference type="SMART" id="SM01373">
    <property type="entry name" value="MAGE"/>
    <property type="match status" value="1"/>
</dbReference>
<dbReference type="VEuPathDB" id="FungiDB:A1O9_06412"/>
<dbReference type="OrthoDB" id="205198at2759"/>
<dbReference type="PANTHER" id="PTHR11736">
    <property type="entry name" value="MELANOMA-ASSOCIATED ANTIGEN MAGE ANTIGEN"/>
    <property type="match status" value="1"/>
</dbReference>
<accession>A0A072PF31</accession>
<name>A0A072PF31_9EURO</name>
<evidence type="ECO:0000259" key="2">
    <source>
        <dbReference type="SMART" id="SM01373"/>
    </source>
</evidence>
<dbReference type="AlphaFoldDB" id="A0A072PF31"/>
<dbReference type="Proteomes" id="UP000027920">
    <property type="component" value="Unassembled WGS sequence"/>
</dbReference>
<sequence length="375" mass="41931">MARLKRRADAISRDPSESDPESDEPQPHRRRRSTSESSNQSNPSSVASDHDEPTGQNQEQTLVKKLVRLALATEYSRTPLRRSDISTKLFKDSYLPSRNFRTVFDGAQKILKDTFGMELFELPSREKINLKDRRLQATQTKTSNSSTKSWILVSTLPPGYKTNPAIIQPTKAPDVGTEAGYTALYTLVISLIYLNNNSLAEQKLSRYLRRLNADTNTPFGMLDKVLQRMQKEGYIDKRRDTVMGEEVTEWFVGPRGKVEVGIRGVTGLVKSVYGHGAVSLFKRQLDDDEEANNLAKVEGEELNAKLSRSLGVKITSDTRAAQQEDGASEDELADVSGSADPEEAGPSRRRQQKQPARGGKRRQAVQDDNDDDDDD</sequence>
<dbReference type="STRING" id="1182545.A0A072PF31"/>
<dbReference type="GO" id="GO:0006281">
    <property type="term" value="P:DNA repair"/>
    <property type="evidence" value="ECO:0007669"/>
    <property type="project" value="TreeGrafter"/>
</dbReference>
<proteinExistence type="predicted"/>
<dbReference type="HOGENOM" id="CLU_048908_1_0_1"/>
<keyword evidence="4" id="KW-1185">Reference proteome</keyword>
<dbReference type="EMBL" id="AMGV01000004">
    <property type="protein sequence ID" value="KEF58486.1"/>
    <property type="molecule type" value="Genomic_DNA"/>
</dbReference>
<dbReference type="Pfam" id="PF01454">
    <property type="entry name" value="MAGE"/>
    <property type="match status" value="1"/>
</dbReference>